<sequence>MFFKKSEKFKVYKFYIIDDDQNKIDRPKLMDFILLFFENNLQIPLDFDIGGPYGIRKGSSCGIQALRNKLEKHGHDKYYALSGVTENVVGFELLFNAVYNEHAYSELIIWYNPKDYDLTFEKVIRDLICSCVISYAYELEIEAGYNISTETKIKKGILGGLSVKVSYEHLAWLDDYENGGYRDIFKNNFMNRAQLAKMQEINQSLKVKEIKGKYLVEMGA</sequence>
<reference evidence="1 3" key="1">
    <citation type="submission" date="2014-12" db="EMBL/GenBank/DDBJ databases">
        <title>Draft Genome Sequence of Pseudoalteromonas luteoviolacea HI1.</title>
        <authorList>
            <person name="Asahina A.Y."/>
            <person name="Hadfield M.G."/>
        </authorList>
    </citation>
    <scope>NUCLEOTIDE SEQUENCE [LARGE SCALE GENOMIC DNA]</scope>
    <source>
        <strain evidence="1 3">HI1</strain>
    </source>
</reference>
<dbReference type="Proteomes" id="UP000031327">
    <property type="component" value="Unassembled WGS sequence"/>
</dbReference>
<accession>A0A0C1QPV9</accession>
<evidence type="ECO:0000313" key="2">
    <source>
        <dbReference type="EMBL" id="KID57114.1"/>
    </source>
</evidence>
<dbReference type="EMBL" id="JWIC01000006">
    <property type="protein sequence ID" value="KID57067.1"/>
    <property type="molecule type" value="Genomic_DNA"/>
</dbReference>
<comment type="caution">
    <text evidence="1">The sequence shown here is derived from an EMBL/GenBank/DDBJ whole genome shotgun (WGS) entry which is preliminary data.</text>
</comment>
<protein>
    <submittedName>
        <fullName evidence="1">Uncharacterized protein</fullName>
    </submittedName>
</protein>
<gene>
    <name evidence="2" type="ORF">JF50_07655</name>
    <name evidence="1" type="ORF">JF50_14525</name>
</gene>
<evidence type="ECO:0000313" key="3">
    <source>
        <dbReference type="Proteomes" id="UP000031327"/>
    </source>
</evidence>
<name>A0A0C1QPV9_9GAMM</name>
<evidence type="ECO:0000313" key="1">
    <source>
        <dbReference type="EMBL" id="KID57067.1"/>
    </source>
</evidence>
<dbReference type="AlphaFoldDB" id="A0A0C1QPV9"/>
<dbReference type="OrthoDB" id="6402865at2"/>
<proteinExistence type="predicted"/>
<organism evidence="1 3">
    <name type="scientific">Pseudoalteromonas luteoviolacea</name>
    <dbReference type="NCBI Taxonomy" id="43657"/>
    <lineage>
        <taxon>Bacteria</taxon>
        <taxon>Pseudomonadati</taxon>
        <taxon>Pseudomonadota</taxon>
        <taxon>Gammaproteobacteria</taxon>
        <taxon>Alteromonadales</taxon>
        <taxon>Pseudoalteromonadaceae</taxon>
        <taxon>Pseudoalteromonas</taxon>
    </lineage>
</organism>
<dbReference type="EMBL" id="JWIC01000005">
    <property type="protein sequence ID" value="KID57114.1"/>
    <property type="molecule type" value="Genomic_DNA"/>
</dbReference>
<dbReference type="RefSeq" id="WP_039608891.1">
    <property type="nucleotide sequence ID" value="NZ_JWIC01000005.1"/>
</dbReference>